<dbReference type="GO" id="GO:0005737">
    <property type="term" value="C:cytoplasm"/>
    <property type="evidence" value="ECO:0007669"/>
    <property type="project" value="TreeGrafter"/>
</dbReference>
<dbReference type="OrthoDB" id="2117972at2759"/>
<gene>
    <name evidence="4" type="ORF">AMATHDRAFT_141654</name>
</gene>
<dbReference type="GO" id="GO:0031146">
    <property type="term" value="P:SCF-dependent proteasomal ubiquitin-dependent protein catabolic process"/>
    <property type="evidence" value="ECO:0007669"/>
    <property type="project" value="TreeGrafter"/>
</dbReference>
<dbReference type="InterPro" id="IPR045464">
    <property type="entry name" value="Hrt3/FBXO9_C"/>
</dbReference>
<evidence type="ECO:0000313" key="5">
    <source>
        <dbReference type="Proteomes" id="UP000242287"/>
    </source>
</evidence>
<name>A0A2A9NR54_9AGAR</name>
<dbReference type="STRING" id="703135.A0A2A9NR54"/>
<evidence type="ECO:0000256" key="1">
    <source>
        <dbReference type="ARBA" id="ARBA00022786"/>
    </source>
</evidence>
<sequence length="476" mass="53952">MVNTEPDTSELAKFREEWRAEVQQRRTAANLATSHPQPPPSPTKPYELKQRTSTTIAAAPSAHETPVPKIYVNATAPSQTHVSALEIYRQAIQHEQQGLLDNALALYRQAFRMDAHVDRAYSRDEKLAAVFSSQQHILPKTSPDADKTIIDRLSQDLSHAVTISTNKAGITIGALAQLVSTFSHQLTFEPEDEKQPLWLRSLPDEMIVAILRMLDITSIERFAAVCRKARVVSLDATLWRHLVFSTYKPPQISESEDISLIVDRYLCDYRRMYIEYPRVRLDGVYIAICHYVRPGLSDNQWANISHLITYHRFLRFYPNGMVLSFLVNGEMNPQQVIPLLKPTLRAKGFSLGTWRLLGDTIHLNLVEANGKITPSLPPPFEVLNAFLEETEIAEVGGASQRHASHVPHRHSGQSTEQQTRYTFVMTLALRSRPVGRWNRLDIETYDSISLATGGVTPVALKHERPFWFSKVRSYSP</sequence>
<dbReference type="Pfam" id="PF12937">
    <property type="entry name" value="F-box-like"/>
    <property type="match status" value="1"/>
</dbReference>
<reference evidence="4 5" key="1">
    <citation type="submission" date="2014-02" db="EMBL/GenBank/DDBJ databases">
        <title>Transposable element dynamics among asymbiotic and ectomycorrhizal Amanita fungi.</title>
        <authorList>
            <consortium name="DOE Joint Genome Institute"/>
            <person name="Hess J."/>
            <person name="Skrede I."/>
            <person name="Wolfe B."/>
            <person name="LaButti K."/>
            <person name="Ohm R.A."/>
            <person name="Grigoriev I.V."/>
            <person name="Pringle A."/>
        </authorList>
    </citation>
    <scope>NUCLEOTIDE SEQUENCE [LARGE SCALE GENOMIC DNA]</scope>
    <source>
        <strain evidence="4 5">SKay4041</strain>
    </source>
</reference>
<accession>A0A2A9NR54</accession>
<keyword evidence="5" id="KW-1185">Reference proteome</keyword>
<evidence type="ECO:0000259" key="3">
    <source>
        <dbReference type="PROSITE" id="PS50181"/>
    </source>
</evidence>
<proteinExistence type="predicted"/>
<protein>
    <recommendedName>
        <fullName evidence="3">F-box domain-containing protein</fullName>
    </recommendedName>
</protein>
<dbReference type="PROSITE" id="PS50181">
    <property type="entry name" value="FBOX"/>
    <property type="match status" value="1"/>
</dbReference>
<dbReference type="EMBL" id="KZ301984">
    <property type="protein sequence ID" value="PFH51804.1"/>
    <property type="molecule type" value="Genomic_DNA"/>
</dbReference>
<dbReference type="Gene3D" id="1.20.1280.50">
    <property type="match status" value="1"/>
</dbReference>
<dbReference type="GO" id="GO:0019005">
    <property type="term" value="C:SCF ubiquitin ligase complex"/>
    <property type="evidence" value="ECO:0007669"/>
    <property type="project" value="TreeGrafter"/>
</dbReference>
<feature type="compositionally biased region" description="Polar residues" evidence="2">
    <location>
        <begin position="25"/>
        <end position="35"/>
    </location>
</feature>
<keyword evidence="1" id="KW-0833">Ubl conjugation pathway</keyword>
<dbReference type="Proteomes" id="UP000242287">
    <property type="component" value="Unassembled WGS sequence"/>
</dbReference>
<feature type="region of interest" description="Disordered" evidence="2">
    <location>
        <begin position="19"/>
        <end position="52"/>
    </location>
</feature>
<evidence type="ECO:0000256" key="2">
    <source>
        <dbReference type="SAM" id="MobiDB-lite"/>
    </source>
</evidence>
<dbReference type="PANTHER" id="PTHR12874">
    <property type="entry name" value="F-BOX ONLY PROTEIN 48-RELATED"/>
    <property type="match status" value="1"/>
</dbReference>
<dbReference type="PANTHER" id="PTHR12874:SF9">
    <property type="entry name" value="F-BOX ONLY PROTEIN 48"/>
    <property type="match status" value="1"/>
</dbReference>
<dbReference type="InterPro" id="IPR036047">
    <property type="entry name" value="F-box-like_dom_sf"/>
</dbReference>
<feature type="domain" description="F-box" evidence="3">
    <location>
        <begin position="196"/>
        <end position="242"/>
    </location>
</feature>
<dbReference type="Pfam" id="PF19270">
    <property type="entry name" value="FBO_C"/>
    <property type="match status" value="1"/>
</dbReference>
<dbReference type="InterPro" id="IPR001810">
    <property type="entry name" value="F-box_dom"/>
</dbReference>
<dbReference type="AlphaFoldDB" id="A0A2A9NR54"/>
<dbReference type="SUPFAM" id="SSF81383">
    <property type="entry name" value="F-box domain"/>
    <property type="match status" value="1"/>
</dbReference>
<organism evidence="4 5">
    <name type="scientific">Amanita thiersii Skay4041</name>
    <dbReference type="NCBI Taxonomy" id="703135"/>
    <lineage>
        <taxon>Eukaryota</taxon>
        <taxon>Fungi</taxon>
        <taxon>Dikarya</taxon>
        <taxon>Basidiomycota</taxon>
        <taxon>Agaricomycotina</taxon>
        <taxon>Agaricomycetes</taxon>
        <taxon>Agaricomycetidae</taxon>
        <taxon>Agaricales</taxon>
        <taxon>Pluteineae</taxon>
        <taxon>Amanitaceae</taxon>
        <taxon>Amanita</taxon>
    </lineage>
</organism>
<evidence type="ECO:0000313" key="4">
    <source>
        <dbReference type="EMBL" id="PFH51804.1"/>
    </source>
</evidence>